<dbReference type="PANTHER" id="PTHR13200:SF0">
    <property type="entry name" value="EEF1A LYSINE METHYLTRANSFERASE 1"/>
    <property type="match status" value="1"/>
</dbReference>
<evidence type="ECO:0000313" key="6">
    <source>
        <dbReference type="Proteomes" id="UP000189580"/>
    </source>
</evidence>
<dbReference type="PROSITE" id="PS00092">
    <property type="entry name" value="N6_MTASE"/>
    <property type="match status" value="1"/>
</dbReference>
<dbReference type="AlphaFoldDB" id="A0A167FBU5"/>
<accession>A0A167FBU5</accession>
<dbReference type="KEGG" id="slb:AWJ20_2705"/>
<organism evidence="5 6">
    <name type="scientific">Sugiyamaella lignohabitans</name>
    <dbReference type="NCBI Taxonomy" id="796027"/>
    <lineage>
        <taxon>Eukaryota</taxon>
        <taxon>Fungi</taxon>
        <taxon>Dikarya</taxon>
        <taxon>Ascomycota</taxon>
        <taxon>Saccharomycotina</taxon>
        <taxon>Dipodascomycetes</taxon>
        <taxon>Dipodascales</taxon>
        <taxon>Trichomonascaceae</taxon>
        <taxon>Sugiyamaella</taxon>
    </lineage>
</organism>
<dbReference type="InterPro" id="IPR002052">
    <property type="entry name" value="DNA_methylase_N6_adenine_CS"/>
</dbReference>
<keyword evidence="3" id="KW-0489">Methyltransferase</keyword>
<evidence type="ECO:0000256" key="3">
    <source>
        <dbReference type="ARBA" id="ARBA00022603"/>
    </source>
</evidence>
<dbReference type="GO" id="GO:0005737">
    <property type="term" value="C:cytoplasm"/>
    <property type="evidence" value="ECO:0007669"/>
    <property type="project" value="UniProtKB-SubCell"/>
</dbReference>
<dbReference type="SUPFAM" id="SSF53335">
    <property type="entry name" value="S-adenosyl-L-methionine-dependent methyltransferases"/>
    <property type="match status" value="1"/>
</dbReference>
<dbReference type="GeneID" id="30034646"/>
<dbReference type="GO" id="GO:0003676">
    <property type="term" value="F:nucleic acid binding"/>
    <property type="evidence" value="ECO:0007669"/>
    <property type="project" value="InterPro"/>
</dbReference>
<dbReference type="PANTHER" id="PTHR13200">
    <property type="entry name" value="EEF1A LYSINE METHYLTRANSFERASE 1"/>
    <property type="match status" value="1"/>
</dbReference>
<evidence type="ECO:0000313" key="5">
    <source>
        <dbReference type="EMBL" id="ANB15085.1"/>
    </source>
</evidence>
<comment type="subcellular location">
    <subcellularLocation>
        <location evidence="1">Cytoplasm</location>
    </subcellularLocation>
</comment>
<dbReference type="Proteomes" id="UP000189580">
    <property type="component" value="Chromosome b"/>
</dbReference>
<keyword evidence="4" id="KW-0808">Transferase</keyword>
<protein>
    <submittedName>
        <fullName evidence="5">Aml1p</fullName>
    </submittedName>
</protein>
<dbReference type="InterPro" id="IPR041370">
    <property type="entry name" value="Mlase_EEF1AKMT1/ZCCHC4"/>
</dbReference>
<dbReference type="InterPro" id="IPR019369">
    <property type="entry name" value="Efm5/EEF1AKMT1"/>
</dbReference>
<dbReference type="OrthoDB" id="206354at2759"/>
<dbReference type="GO" id="GO:0016279">
    <property type="term" value="F:protein-lysine N-methyltransferase activity"/>
    <property type="evidence" value="ECO:0007669"/>
    <property type="project" value="EnsemblFungi"/>
</dbReference>
<gene>
    <name evidence="5" type="primary">AML1</name>
    <name evidence="5" type="ORF">AWJ20_2705</name>
</gene>
<keyword evidence="6" id="KW-1185">Reference proteome</keyword>
<keyword evidence="2" id="KW-0963">Cytoplasm</keyword>
<evidence type="ECO:0000256" key="4">
    <source>
        <dbReference type="ARBA" id="ARBA00022679"/>
    </source>
</evidence>
<evidence type="ECO:0000256" key="1">
    <source>
        <dbReference type="ARBA" id="ARBA00004496"/>
    </source>
</evidence>
<reference evidence="5 6" key="1">
    <citation type="submission" date="2016-02" db="EMBL/GenBank/DDBJ databases">
        <title>Complete genome sequence and transcriptome regulation of the pentose utilising yeast Sugiyamaella lignohabitans.</title>
        <authorList>
            <person name="Bellasio M."/>
            <person name="Peymann A."/>
            <person name="Valli M."/>
            <person name="Sipitzky M."/>
            <person name="Graf A."/>
            <person name="Sauer M."/>
            <person name="Marx H."/>
            <person name="Mattanovich D."/>
        </authorList>
    </citation>
    <scope>NUCLEOTIDE SEQUENCE [LARGE SCALE GENOMIC DNA]</scope>
    <source>
        <strain evidence="5 6">CBS 10342</strain>
    </source>
</reference>
<sequence>MDSDDELQLSASTLAALQEFQREEKARKEEFEKLSAKAEEDFDNVNAGIDAFQEDWNLSQFWYDDKTANLLADELLDGANESTRIIIVSAPSVYGALSKRAKETWPTKEIYLLEYDDRFKVLAKDKFHHYDFARPLDLPKELAGSFDRILIDPPFLSEDCQTKGKLKYRFGHWLLEVRKVTRFRISSSSQLLYLQYG</sequence>
<dbReference type="InterPro" id="IPR029063">
    <property type="entry name" value="SAM-dependent_MTases_sf"/>
</dbReference>
<proteinExistence type="predicted"/>
<evidence type="ECO:0000256" key="2">
    <source>
        <dbReference type="ARBA" id="ARBA00022490"/>
    </source>
</evidence>
<dbReference type="RefSeq" id="XP_018737562.1">
    <property type="nucleotide sequence ID" value="XM_018879668.1"/>
</dbReference>
<dbReference type="Pfam" id="PF10237">
    <property type="entry name" value="N6-adenineMlase"/>
    <property type="match status" value="1"/>
</dbReference>
<name>A0A167FBU5_9ASCO</name>
<dbReference type="EMBL" id="CP014503">
    <property type="protein sequence ID" value="ANB15085.1"/>
    <property type="molecule type" value="Genomic_DNA"/>
</dbReference>
<dbReference type="GO" id="GO:0032259">
    <property type="term" value="P:methylation"/>
    <property type="evidence" value="ECO:0007669"/>
    <property type="project" value="UniProtKB-KW"/>
</dbReference>